<evidence type="ECO:0000313" key="2">
    <source>
        <dbReference type="Proteomes" id="UP000242180"/>
    </source>
</evidence>
<proteinExistence type="predicted"/>
<dbReference type="AlphaFoldDB" id="A0A1X2HPZ3"/>
<gene>
    <name evidence="1" type="ORF">BCR43DRAFT_486959</name>
</gene>
<protein>
    <submittedName>
        <fullName evidence="1">Uncharacterized protein</fullName>
    </submittedName>
</protein>
<sequence length="96" mass="10586">MIRCCSCRIWPFSRSLGSTSSVGENRTDLPRLLPINSCLAVSSSLLPIKASSLSTFTWSWISLSSSSLVFVVPDASSEESCCSNVCRPSRSWLRFF</sequence>
<dbReference type="EMBL" id="MCGN01000002">
    <property type="protein sequence ID" value="ORZ01454.1"/>
    <property type="molecule type" value="Genomic_DNA"/>
</dbReference>
<comment type="caution">
    <text evidence="1">The sequence shown here is derived from an EMBL/GenBank/DDBJ whole genome shotgun (WGS) entry which is preliminary data.</text>
</comment>
<keyword evidence="2" id="KW-1185">Reference proteome</keyword>
<evidence type="ECO:0000313" key="1">
    <source>
        <dbReference type="EMBL" id="ORZ01454.1"/>
    </source>
</evidence>
<dbReference type="InParanoid" id="A0A1X2HPZ3"/>
<name>A0A1X2HPZ3_SYNRA</name>
<accession>A0A1X2HPZ3</accession>
<reference evidence="1 2" key="1">
    <citation type="submission" date="2016-07" db="EMBL/GenBank/DDBJ databases">
        <title>Pervasive Adenine N6-methylation of Active Genes in Fungi.</title>
        <authorList>
            <consortium name="DOE Joint Genome Institute"/>
            <person name="Mondo S.J."/>
            <person name="Dannebaum R.O."/>
            <person name="Kuo R.C."/>
            <person name="Labutti K."/>
            <person name="Haridas S."/>
            <person name="Kuo A."/>
            <person name="Salamov A."/>
            <person name="Ahrendt S.R."/>
            <person name="Lipzen A."/>
            <person name="Sullivan W."/>
            <person name="Andreopoulos W.B."/>
            <person name="Clum A."/>
            <person name="Lindquist E."/>
            <person name="Daum C."/>
            <person name="Ramamoorthy G.K."/>
            <person name="Gryganskyi A."/>
            <person name="Culley D."/>
            <person name="Magnuson J.K."/>
            <person name="James T.Y."/>
            <person name="O'Malley M.A."/>
            <person name="Stajich J.E."/>
            <person name="Spatafora J.W."/>
            <person name="Visel A."/>
            <person name="Grigoriev I.V."/>
        </authorList>
    </citation>
    <scope>NUCLEOTIDE SEQUENCE [LARGE SCALE GENOMIC DNA]</scope>
    <source>
        <strain evidence="1 2">NRRL 2496</strain>
    </source>
</reference>
<organism evidence="1 2">
    <name type="scientific">Syncephalastrum racemosum</name>
    <name type="common">Filamentous fungus</name>
    <dbReference type="NCBI Taxonomy" id="13706"/>
    <lineage>
        <taxon>Eukaryota</taxon>
        <taxon>Fungi</taxon>
        <taxon>Fungi incertae sedis</taxon>
        <taxon>Mucoromycota</taxon>
        <taxon>Mucoromycotina</taxon>
        <taxon>Mucoromycetes</taxon>
        <taxon>Mucorales</taxon>
        <taxon>Syncephalastraceae</taxon>
        <taxon>Syncephalastrum</taxon>
    </lineage>
</organism>
<dbReference type="Proteomes" id="UP000242180">
    <property type="component" value="Unassembled WGS sequence"/>
</dbReference>